<evidence type="ECO:0000313" key="2">
    <source>
        <dbReference type="EMBL" id="SCY15209.1"/>
    </source>
</evidence>
<organism evidence="2 3">
    <name type="scientific">Desulfoluna spongiiphila</name>
    <dbReference type="NCBI Taxonomy" id="419481"/>
    <lineage>
        <taxon>Bacteria</taxon>
        <taxon>Pseudomonadati</taxon>
        <taxon>Thermodesulfobacteriota</taxon>
        <taxon>Desulfobacteria</taxon>
        <taxon>Desulfobacterales</taxon>
        <taxon>Desulfolunaceae</taxon>
        <taxon>Desulfoluna</taxon>
    </lineage>
</organism>
<evidence type="ECO:0000256" key="1">
    <source>
        <dbReference type="SAM" id="MobiDB-lite"/>
    </source>
</evidence>
<name>A0A1G5DK68_9BACT</name>
<dbReference type="EMBL" id="FMUX01000004">
    <property type="protein sequence ID" value="SCY15209.1"/>
    <property type="molecule type" value="Genomic_DNA"/>
</dbReference>
<proteinExistence type="predicted"/>
<dbReference type="RefSeq" id="WP_092210068.1">
    <property type="nucleotide sequence ID" value="NZ_FMUX01000004.1"/>
</dbReference>
<sequence>MNPDTQPQTPHPLTDTDGTGRDDRLKGLPAPPELAVDGMDLTRRLALAAAFSDQVAFIGDGNLPAGSWKGTFTTDASMLLALIACSPLEDAEKKMRRYRGRHQGEAGWAMGALIYKVARLLNDWYHALTASKGPEPSELGRALSELIQSRLGDALASLFLAGDALERELPDKRSFADPSAFHPVWSLSGRMQALEAGATGESGVHADLFSPFYNAALHIREKARQQVPRTLATGDHDPAAGLFIAFLTLYQRAADRINEMPGRHRDLYYDNILGFSLKPRRSDSLYLTLFSDGSQPVVPVPAETLFFGGKESLGHDAGCRTSRPLLVHHGRVARVETLFFERHPLITPECDLGLVSSVRHAGCDVADPAADEAPAEGVGWSLFGAHHSEGEEGGEATLGFAVAAPLLLLAEGHRHIEMTVHTHPLDAGTTDLFHRTLATLEQSRKEGRTGALRLLFGSAFHLYLSAEGGWHPVSDCTLSVGLSEAGPTLVFQMDLEPRDPAVVPCTAEMHGDINLGEPGAPVLRAVLNPKAHVNPYTLLSRMRLTRIVLRVKVDGARNLSLANNLGMLDANTPFAPFGPLPKCGSFLVLGHRESTGKEVKKLTVEFSWAELPASSGGFARYYRAYGGAIDNGAFKVKMAVLKQGQWVEDAESPGYRLFSEDPGPGDKPATTGALVCTSEKLLDSVPDDEGAFVFGPGVCNGFYRFQLVAPEMAFGHALYPQLLTRGLMKEAKAKGKIIADLPNAPYTPMVSRLSLAYEAVETLDLSCGQGAGQFYHLYPSGYDRLDDREEGETIPLIPDADGDGHLFLGISGQRLAGMVNLLFCLEGDGVHSFHLPLPETRWAYLEADRWQALPDRCVLLDSTRGFLTSGLVVLDLPASGLSSDHTVMPTGFFWLRAIPMVPSGDPATLQNVMASLSRCRTVVLNGVLARLDHEATTDASVPCGSAFRPATPLAGVGTVRQLLDSFGGRGEESAEERMARIGERLRHKGRAVTSWDVERLLLEREPAIRKVKCFPGMSLERREHPGRLLVAVLPDRQGQGSMPPLFTILELGRMAGYLKGLLPDHAEVDVINPVYERIQVRCTLTLREGQGDALKRVHRSISDFLSPWVLDVGYPARFGWCVREVEVEAHIAAHPDVVSVTDFSMLHLIRSPEEGYAMVDTVIMAGDRADDVAQRPCEGVTDEEVSITLKEIRPATPWSIAVPADAHYLQTIPEPRPIAPQRTGVGELEVGRTFIV</sequence>
<protein>
    <submittedName>
        <fullName evidence="2">Baseplate J-like protein</fullName>
    </submittedName>
</protein>
<gene>
    <name evidence="2" type="ORF">SAMN05216233_104243</name>
</gene>
<evidence type="ECO:0000313" key="3">
    <source>
        <dbReference type="Proteomes" id="UP000198870"/>
    </source>
</evidence>
<dbReference type="AlphaFoldDB" id="A0A1G5DK68"/>
<keyword evidence="3" id="KW-1185">Reference proteome</keyword>
<dbReference type="STRING" id="419481.SAMN05216233_104243"/>
<dbReference type="Proteomes" id="UP000198870">
    <property type="component" value="Unassembled WGS sequence"/>
</dbReference>
<accession>A0A1G5DK68</accession>
<feature type="region of interest" description="Disordered" evidence="1">
    <location>
        <begin position="1"/>
        <end position="31"/>
    </location>
</feature>
<dbReference type="OrthoDB" id="9762853at2"/>
<reference evidence="2 3" key="1">
    <citation type="submission" date="2016-10" db="EMBL/GenBank/DDBJ databases">
        <authorList>
            <person name="de Groot N.N."/>
        </authorList>
    </citation>
    <scope>NUCLEOTIDE SEQUENCE [LARGE SCALE GENOMIC DNA]</scope>
    <source>
        <strain evidence="2 3">AA1</strain>
    </source>
</reference>